<dbReference type="STRING" id="45496.SAMN04488079_12045"/>
<dbReference type="FunFam" id="1.10.287.1080:FF:000003">
    <property type="entry name" value="Nucleoside triphosphate pyrophosphohydrolase"/>
    <property type="match status" value="1"/>
</dbReference>
<dbReference type="GO" id="GO:0046061">
    <property type="term" value="P:dATP catabolic process"/>
    <property type="evidence" value="ECO:0007669"/>
    <property type="project" value="TreeGrafter"/>
</dbReference>
<sequence length="142" mass="16122">MSDKDFLLTPIKQSETDAFKLAVAMQKRASQVGFDWPDSIGVLDKIHEEVEELGQEIKQQSDKSLLLAELGDILFACCNLARHLDIDPTEALNSSNEKFYRRFNYVETAVTAQGKQFEDFSLEELDAFWNSAKQLEKAEAND</sequence>
<protein>
    <submittedName>
        <fullName evidence="2">ATP diphosphatase</fullName>
    </submittedName>
</protein>
<dbReference type="SUPFAM" id="SSF101386">
    <property type="entry name" value="all-alpha NTP pyrophosphatases"/>
    <property type="match status" value="1"/>
</dbReference>
<name>A0A1I4BQP8_9GAMM</name>
<dbReference type="GO" id="GO:0046076">
    <property type="term" value="P:dTTP catabolic process"/>
    <property type="evidence" value="ECO:0007669"/>
    <property type="project" value="TreeGrafter"/>
</dbReference>
<dbReference type="GO" id="GO:0046052">
    <property type="term" value="P:UTP catabolic process"/>
    <property type="evidence" value="ECO:0007669"/>
    <property type="project" value="TreeGrafter"/>
</dbReference>
<evidence type="ECO:0000259" key="1">
    <source>
        <dbReference type="Pfam" id="PF03819"/>
    </source>
</evidence>
<keyword evidence="3" id="KW-1185">Reference proteome</keyword>
<dbReference type="InterPro" id="IPR004518">
    <property type="entry name" value="MazG-like_dom"/>
</dbReference>
<dbReference type="GO" id="GO:0046047">
    <property type="term" value="P:TTP catabolic process"/>
    <property type="evidence" value="ECO:0007669"/>
    <property type="project" value="TreeGrafter"/>
</dbReference>
<dbReference type="Proteomes" id="UP000198924">
    <property type="component" value="Unassembled WGS sequence"/>
</dbReference>
<dbReference type="GO" id="GO:0006203">
    <property type="term" value="P:dGTP catabolic process"/>
    <property type="evidence" value="ECO:0007669"/>
    <property type="project" value="TreeGrafter"/>
</dbReference>
<dbReference type="Gene3D" id="1.10.287.1080">
    <property type="entry name" value="MazG-like"/>
    <property type="match status" value="1"/>
</dbReference>
<dbReference type="InterPro" id="IPR011551">
    <property type="entry name" value="NTP_PyrPHydrolase_MazG"/>
</dbReference>
<dbReference type="AlphaFoldDB" id="A0A1I4BQP8"/>
<dbReference type="GO" id="GO:0046081">
    <property type="term" value="P:dUTP catabolic process"/>
    <property type="evidence" value="ECO:0007669"/>
    <property type="project" value="TreeGrafter"/>
</dbReference>
<feature type="domain" description="NTP pyrophosphohydrolase MazG-like" evidence="1">
    <location>
        <begin position="44"/>
        <end position="105"/>
    </location>
</feature>
<evidence type="ECO:0000313" key="3">
    <source>
        <dbReference type="Proteomes" id="UP000198924"/>
    </source>
</evidence>
<evidence type="ECO:0000313" key="2">
    <source>
        <dbReference type="EMBL" id="SFK70863.1"/>
    </source>
</evidence>
<dbReference type="OrthoDB" id="9808939at2"/>
<proteinExistence type="predicted"/>
<organism evidence="2 3">
    <name type="scientific">Methylophaga sulfidovorans</name>
    <dbReference type="NCBI Taxonomy" id="45496"/>
    <lineage>
        <taxon>Bacteria</taxon>
        <taxon>Pseudomonadati</taxon>
        <taxon>Pseudomonadota</taxon>
        <taxon>Gammaproteobacteria</taxon>
        <taxon>Thiotrichales</taxon>
        <taxon>Piscirickettsiaceae</taxon>
        <taxon>Methylophaga</taxon>
    </lineage>
</organism>
<dbReference type="PANTHER" id="PTHR30522:SF0">
    <property type="entry name" value="NUCLEOSIDE TRIPHOSPHATE PYROPHOSPHOHYDROLASE"/>
    <property type="match status" value="1"/>
</dbReference>
<dbReference type="CDD" id="cd11529">
    <property type="entry name" value="NTP-PPase_MazG_Cterm"/>
    <property type="match status" value="1"/>
</dbReference>
<dbReference type="EMBL" id="FOSH01000020">
    <property type="protein sequence ID" value="SFK70863.1"/>
    <property type="molecule type" value="Genomic_DNA"/>
</dbReference>
<dbReference type="Pfam" id="PF03819">
    <property type="entry name" value="MazG"/>
    <property type="match status" value="1"/>
</dbReference>
<dbReference type="RefSeq" id="WP_091715819.1">
    <property type="nucleotide sequence ID" value="NZ_FOSH01000020.1"/>
</dbReference>
<dbReference type="GO" id="GO:0047429">
    <property type="term" value="F:nucleoside triphosphate diphosphatase activity"/>
    <property type="evidence" value="ECO:0007669"/>
    <property type="project" value="InterPro"/>
</dbReference>
<accession>A0A1I4BQP8</accession>
<reference evidence="3" key="1">
    <citation type="submission" date="2016-10" db="EMBL/GenBank/DDBJ databases">
        <authorList>
            <person name="Varghese N."/>
            <person name="Submissions S."/>
        </authorList>
    </citation>
    <scope>NUCLEOTIDE SEQUENCE [LARGE SCALE GENOMIC DNA]</scope>
    <source>
        <strain evidence="3">DSM 11578</strain>
    </source>
</reference>
<dbReference type="PANTHER" id="PTHR30522">
    <property type="entry name" value="NUCLEOSIDE TRIPHOSPHATE PYROPHOSPHOHYDROLASE"/>
    <property type="match status" value="1"/>
</dbReference>
<dbReference type="InterPro" id="IPR048011">
    <property type="entry name" value="NTP-PPase_MazG-like_C"/>
</dbReference>
<gene>
    <name evidence="2" type="ORF">SAMN04488079_12045</name>
</gene>